<keyword evidence="5" id="KW-1185">Reference proteome</keyword>
<gene>
    <name evidence="4" type="ORF">BK816_05565</name>
</gene>
<dbReference type="SMART" id="SM00642">
    <property type="entry name" value="Aamy"/>
    <property type="match status" value="1"/>
</dbReference>
<protein>
    <recommendedName>
        <fullName evidence="3">Glycosyl hydrolase family 13 catalytic domain-containing protein</fullName>
    </recommendedName>
</protein>
<keyword evidence="2" id="KW-0326">Glycosidase</keyword>
<accession>A0A1D9MKS1</accession>
<dbReference type="InterPro" id="IPR017853">
    <property type="entry name" value="GH"/>
</dbReference>
<dbReference type="OrthoDB" id="9802433at2"/>
<dbReference type="PANTHER" id="PTHR10357">
    <property type="entry name" value="ALPHA-AMYLASE FAMILY MEMBER"/>
    <property type="match status" value="1"/>
</dbReference>
<dbReference type="RefSeq" id="WP_071164293.1">
    <property type="nucleotide sequence ID" value="NZ_CP017812.1"/>
</dbReference>
<dbReference type="Pfam" id="PF00128">
    <property type="entry name" value="Alpha-amylase"/>
    <property type="match status" value="2"/>
</dbReference>
<sequence>MKNDGVYSLPPLPDWAYHAQWWHLYPLGALGADTTGQDFSCQATLRDLIPWLDHARDLGLNGLALGPIFKSELHGYDTISYFEIDPRIGTLEDFTALVNAAHERGFKIMLDGVFNHVSKNYEWHDTDPKEFLKQAEDGSIAIFEGHGQLQELDWKKTLTQDLVKEVLTFWTKLGVDAWRLDAAYALEGAELAKVISDFTAQHPQTFFVGEFIHGDYPQMLSTAKLQTCTQYELWKAIWSALKDNNLYELAWATTRHNAFLESFIPWTFIGNHDVTRIATQVGLPKAMLAVVLLATYPGLPAVYYGDELGFEGLKEERFGGDDAIRPRLPQEVPSDAERPEIFRHYQQLLGLRRRFPQIVNGRVQILAVAGSAYAYAVLDENQQAVLVVALNSGEQHASLPLGENLANLQKSAPNDQALFAPLPHFDSSSYLGGKDAGINQNTIELDPHTWMIWQAK</sequence>
<feature type="domain" description="Glycosyl hydrolase family 13 catalytic" evidence="3">
    <location>
        <begin position="32"/>
        <end position="352"/>
    </location>
</feature>
<evidence type="ECO:0000259" key="3">
    <source>
        <dbReference type="SMART" id="SM00642"/>
    </source>
</evidence>
<dbReference type="Proteomes" id="UP000176288">
    <property type="component" value="Chromosome"/>
</dbReference>
<dbReference type="EMBL" id="CP017812">
    <property type="protein sequence ID" value="AOZ72828.1"/>
    <property type="molecule type" value="Genomic_DNA"/>
</dbReference>
<evidence type="ECO:0000313" key="4">
    <source>
        <dbReference type="EMBL" id="AOZ72828.1"/>
    </source>
</evidence>
<dbReference type="GO" id="GO:0005975">
    <property type="term" value="P:carbohydrate metabolic process"/>
    <property type="evidence" value="ECO:0007669"/>
    <property type="project" value="InterPro"/>
</dbReference>
<evidence type="ECO:0000256" key="2">
    <source>
        <dbReference type="ARBA" id="ARBA00023295"/>
    </source>
</evidence>
<name>A0A1D9MKS1_9ACTO</name>
<dbReference type="PANTHER" id="PTHR10357:SF210">
    <property type="entry name" value="MALTODEXTRIN GLUCOSIDASE"/>
    <property type="match status" value="1"/>
</dbReference>
<dbReference type="InterPro" id="IPR006047">
    <property type="entry name" value="GH13_cat_dom"/>
</dbReference>
<dbReference type="SUPFAM" id="SSF51445">
    <property type="entry name" value="(Trans)glycosidases"/>
    <property type="match status" value="1"/>
</dbReference>
<dbReference type="KEGG" id="avu:BK816_05565"/>
<dbReference type="STRING" id="1912795.BK816_05565"/>
<reference evidence="4 5" key="1">
    <citation type="submission" date="2016-10" db="EMBL/GenBank/DDBJ databases">
        <title>Actinomyces aegypiusis sp. nov., isolated from the Aegypius monachus in Qinghai Tibet Plateau China.</title>
        <authorList>
            <person name="Wang Y."/>
        </authorList>
    </citation>
    <scope>NUCLEOTIDE SEQUENCE [LARGE SCALE GENOMIC DNA]</scope>
    <source>
        <strain evidence="4 5">VUL4_3</strain>
    </source>
</reference>
<organism evidence="4 5">
    <name type="scientific">Boudabousia tangfeifanii</name>
    <dbReference type="NCBI Taxonomy" id="1912795"/>
    <lineage>
        <taxon>Bacteria</taxon>
        <taxon>Bacillati</taxon>
        <taxon>Actinomycetota</taxon>
        <taxon>Actinomycetes</taxon>
        <taxon>Actinomycetales</taxon>
        <taxon>Actinomycetaceae</taxon>
        <taxon>Boudabousia</taxon>
    </lineage>
</organism>
<dbReference type="Gene3D" id="3.20.20.80">
    <property type="entry name" value="Glycosidases"/>
    <property type="match status" value="1"/>
</dbReference>
<evidence type="ECO:0000313" key="5">
    <source>
        <dbReference type="Proteomes" id="UP000176288"/>
    </source>
</evidence>
<dbReference type="GO" id="GO:0016798">
    <property type="term" value="F:hydrolase activity, acting on glycosyl bonds"/>
    <property type="evidence" value="ECO:0007669"/>
    <property type="project" value="UniProtKB-KW"/>
</dbReference>
<dbReference type="AlphaFoldDB" id="A0A1D9MKS1"/>
<proteinExistence type="predicted"/>
<evidence type="ECO:0000256" key="1">
    <source>
        <dbReference type="ARBA" id="ARBA00022801"/>
    </source>
</evidence>
<keyword evidence="1" id="KW-0378">Hydrolase</keyword>